<evidence type="ECO:0000313" key="3">
    <source>
        <dbReference type="EMBL" id="KUG21445.1"/>
    </source>
</evidence>
<gene>
    <name evidence="3" type="ORF">ASZ90_008801</name>
</gene>
<dbReference type="EMBL" id="LNQE01001062">
    <property type="protein sequence ID" value="KUG21445.1"/>
    <property type="molecule type" value="Genomic_DNA"/>
</dbReference>
<evidence type="ECO:0000259" key="2">
    <source>
        <dbReference type="PROSITE" id="PS51203"/>
    </source>
</evidence>
<sequence>MSDKDLQKSENTAVTDKIRNVKTFTPRVDIYETREALFLIADMPGVDEKTVDVELEKNILTIAGRVENGVVKGYSLVFSEYEVGDYERTFTLSDEIDREKIKATVKQGVLRLELPKAEKVKPKKIAINAA</sequence>
<accession>A0A0W8FKJ2</accession>
<dbReference type="SUPFAM" id="SSF49764">
    <property type="entry name" value="HSP20-like chaperones"/>
    <property type="match status" value="1"/>
</dbReference>
<dbReference type="PROSITE" id="PS01031">
    <property type="entry name" value="SHSP"/>
    <property type="match status" value="1"/>
</dbReference>
<dbReference type="InterPro" id="IPR008978">
    <property type="entry name" value="HSP20-like_chaperone"/>
</dbReference>
<dbReference type="Gene3D" id="2.60.40.790">
    <property type="match status" value="1"/>
</dbReference>
<dbReference type="AlphaFoldDB" id="A0A0W8FKJ2"/>
<proteinExistence type="predicted"/>
<keyword evidence="3" id="KW-0346">Stress response</keyword>
<dbReference type="Pfam" id="PF00011">
    <property type="entry name" value="HSP20"/>
    <property type="match status" value="1"/>
</dbReference>
<dbReference type="InterPro" id="IPR002068">
    <property type="entry name" value="A-crystallin/Hsp20_dom"/>
</dbReference>
<dbReference type="InterPro" id="IPR031107">
    <property type="entry name" value="Small_HSP"/>
</dbReference>
<dbReference type="InterPro" id="IPR007052">
    <property type="entry name" value="CS_dom"/>
</dbReference>
<dbReference type="CDD" id="cd06464">
    <property type="entry name" value="ACD_sHsps-like"/>
    <property type="match status" value="1"/>
</dbReference>
<protein>
    <submittedName>
        <fullName evidence="3">Heat shock protein, hsp20 family</fullName>
    </submittedName>
</protein>
<evidence type="ECO:0000259" key="1">
    <source>
        <dbReference type="PROSITE" id="PS01031"/>
    </source>
</evidence>
<dbReference type="PROSITE" id="PS51203">
    <property type="entry name" value="CS"/>
    <property type="match status" value="1"/>
</dbReference>
<dbReference type="PANTHER" id="PTHR11527">
    <property type="entry name" value="HEAT-SHOCK PROTEIN 20 FAMILY MEMBER"/>
    <property type="match status" value="1"/>
</dbReference>
<feature type="domain" description="CS" evidence="2">
    <location>
        <begin position="23"/>
        <end position="125"/>
    </location>
</feature>
<reference evidence="3" key="1">
    <citation type="journal article" date="2015" name="Proc. Natl. Acad. Sci. U.S.A.">
        <title>Networks of energetic and metabolic interactions define dynamics in microbial communities.</title>
        <authorList>
            <person name="Embree M."/>
            <person name="Liu J.K."/>
            <person name="Al-Bassam M.M."/>
            <person name="Zengler K."/>
        </authorList>
    </citation>
    <scope>NUCLEOTIDE SEQUENCE</scope>
</reference>
<comment type="caution">
    <text evidence="3">The sequence shown here is derived from an EMBL/GenBank/DDBJ whole genome shotgun (WGS) entry which is preliminary data.</text>
</comment>
<name>A0A0W8FKJ2_9ZZZZ</name>
<feature type="domain" description="SHSP" evidence="1">
    <location>
        <begin position="19"/>
        <end position="130"/>
    </location>
</feature>
<organism evidence="3">
    <name type="scientific">hydrocarbon metagenome</name>
    <dbReference type="NCBI Taxonomy" id="938273"/>
    <lineage>
        <taxon>unclassified sequences</taxon>
        <taxon>metagenomes</taxon>
        <taxon>ecological metagenomes</taxon>
    </lineage>
</organism>